<name>A0A1G2AT26_9BACT</name>
<evidence type="ECO:0000313" key="1">
    <source>
        <dbReference type="EMBL" id="OGY79689.1"/>
    </source>
</evidence>
<protein>
    <submittedName>
        <fullName evidence="1">Uncharacterized protein</fullName>
    </submittedName>
</protein>
<gene>
    <name evidence="1" type="ORF">A3B74_02880</name>
</gene>
<evidence type="ECO:0000313" key="2">
    <source>
        <dbReference type="Proteomes" id="UP000177165"/>
    </source>
</evidence>
<accession>A0A1G2AT26</accession>
<sequence length="138" mass="15733">MNKFESPQNSAEEPREIQKLNFYKDTARKTLSGELTYGDTVYEDLKKSLTEAEEAGLDISSSKAEIEEIIGKIPRAEISNVLKKTEEFVESGDVASAKSWHADLEKRIGYWESKEVFENEEILAFQKRCNEIGSKLYS</sequence>
<dbReference type="Proteomes" id="UP000177165">
    <property type="component" value="Unassembled WGS sequence"/>
</dbReference>
<proteinExistence type="predicted"/>
<dbReference type="AlphaFoldDB" id="A0A1G2AT26"/>
<organism evidence="1 2">
    <name type="scientific">Candidatus Kerfeldbacteria bacterium RIFCSPHIGHO2_02_FULL_42_14</name>
    <dbReference type="NCBI Taxonomy" id="1798540"/>
    <lineage>
        <taxon>Bacteria</taxon>
        <taxon>Candidatus Kerfeldiibacteriota</taxon>
    </lineage>
</organism>
<dbReference type="EMBL" id="MHKB01000008">
    <property type="protein sequence ID" value="OGY79689.1"/>
    <property type="molecule type" value="Genomic_DNA"/>
</dbReference>
<comment type="caution">
    <text evidence="1">The sequence shown here is derived from an EMBL/GenBank/DDBJ whole genome shotgun (WGS) entry which is preliminary data.</text>
</comment>
<reference evidence="1 2" key="1">
    <citation type="journal article" date="2016" name="Nat. Commun.">
        <title>Thousands of microbial genomes shed light on interconnected biogeochemical processes in an aquifer system.</title>
        <authorList>
            <person name="Anantharaman K."/>
            <person name="Brown C.T."/>
            <person name="Hug L.A."/>
            <person name="Sharon I."/>
            <person name="Castelle C.J."/>
            <person name="Probst A.J."/>
            <person name="Thomas B.C."/>
            <person name="Singh A."/>
            <person name="Wilkins M.J."/>
            <person name="Karaoz U."/>
            <person name="Brodie E.L."/>
            <person name="Williams K.H."/>
            <person name="Hubbard S.S."/>
            <person name="Banfield J.F."/>
        </authorList>
    </citation>
    <scope>NUCLEOTIDE SEQUENCE [LARGE SCALE GENOMIC DNA]</scope>
</reference>